<evidence type="ECO:0000313" key="3">
    <source>
        <dbReference type="Proteomes" id="UP000694546"/>
    </source>
</evidence>
<dbReference type="Ensembl" id="ENSGMOT00000063781.1">
    <property type="protein sequence ID" value="ENSGMOP00000030654.1"/>
    <property type="gene ID" value="ENSGMOG00000032366.1"/>
</dbReference>
<name>A0A8C5ADP3_GADMO</name>
<proteinExistence type="predicted"/>
<feature type="signal peptide" evidence="1">
    <location>
        <begin position="1"/>
        <end position="18"/>
    </location>
</feature>
<dbReference type="AlphaFoldDB" id="A0A8C5ADP3"/>
<sequence>MGFVVLFLSILRTESTIGILNSINDLKKIPFGQSVPKQSLVLLHWFANAIEIDNKHAIELTFEPNHGDYGIRRYGNFEGFLNPLPYGQRYFTLGNINPMFNNQRRSLPSYFTNDDLFGHEELNRARIIFTLSSQNTIVRVYITLHYTRFCLCFTRQAENLLTISKQCKSHKKHIRYISFCQSPSSQSRRGRWTYAR</sequence>
<dbReference type="Proteomes" id="UP000694546">
    <property type="component" value="Chromosome 19"/>
</dbReference>
<dbReference type="PANTHER" id="PTHR38706">
    <property type="entry name" value="SI:CH211-198C19.1-RELATED"/>
    <property type="match status" value="1"/>
</dbReference>
<protein>
    <submittedName>
        <fullName evidence="2">Uncharacterized protein</fullName>
    </submittedName>
</protein>
<reference evidence="2" key="2">
    <citation type="submission" date="2025-09" db="UniProtKB">
        <authorList>
            <consortium name="Ensembl"/>
        </authorList>
    </citation>
    <scope>IDENTIFICATION</scope>
</reference>
<dbReference type="PANTHER" id="PTHR38706:SF2">
    <property type="match status" value="1"/>
</dbReference>
<feature type="chain" id="PRO_5034227560" evidence="1">
    <location>
        <begin position="19"/>
        <end position="196"/>
    </location>
</feature>
<keyword evidence="3" id="KW-1185">Reference proteome</keyword>
<evidence type="ECO:0000256" key="1">
    <source>
        <dbReference type="SAM" id="SignalP"/>
    </source>
</evidence>
<dbReference type="GeneTree" id="ENSGT00730000111690"/>
<reference evidence="2" key="1">
    <citation type="submission" date="2025-08" db="UniProtKB">
        <authorList>
            <consortium name="Ensembl"/>
        </authorList>
    </citation>
    <scope>IDENTIFICATION</scope>
</reference>
<keyword evidence="1" id="KW-0732">Signal</keyword>
<organism evidence="2 3">
    <name type="scientific">Gadus morhua</name>
    <name type="common">Atlantic cod</name>
    <dbReference type="NCBI Taxonomy" id="8049"/>
    <lineage>
        <taxon>Eukaryota</taxon>
        <taxon>Metazoa</taxon>
        <taxon>Chordata</taxon>
        <taxon>Craniata</taxon>
        <taxon>Vertebrata</taxon>
        <taxon>Euteleostomi</taxon>
        <taxon>Actinopterygii</taxon>
        <taxon>Neopterygii</taxon>
        <taxon>Teleostei</taxon>
        <taxon>Neoteleostei</taxon>
        <taxon>Acanthomorphata</taxon>
        <taxon>Zeiogadaria</taxon>
        <taxon>Gadariae</taxon>
        <taxon>Gadiformes</taxon>
        <taxon>Gadoidei</taxon>
        <taxon>Gadidae</taxon>
        <taxon>Gadus</taxon>
    </lineage>
</organism>
<accession>A0A8C5ADP3</accession>
<evidence type="ECO:0000313" key="2">
    <source>
        <dbReference type="Ensembl" id="ENSGMOP00000030654.1"/>
    </source>
</evidence>